<dbReference type="AlphaFoldDB" id="A0A1H6UK11"/>
<protein>
    <recommendedName>
        <fullName evidence="2">phosphoribosylglycinamide formyltransferase 1</fullName>
        <ecNumber evidence="2">2.1.2.2</ecNumber>
    </recommendedName>
</protein>
<dbReference type="InterPro" id="IPR002376">
    <property type="entry name" value="Formyl_transf_N"/>
</dbReference>
<keyword evidence="3 8" id="KW-0808">Transferase</keyword>
<name>A0A1H6UK11_9EURY</name>
<dbReference type="PIRSF" id="PIRSF000414">
    <property type="entry name" value="AICARFT_IMPCHas"/>
    <property type="match status" value="1"/>
</dbReference>
<dbReference type="PANTHER" id="PTHR11692">
    <property type="entry name" value="BIFUNCTIONAL PURINE BIOSYNTHESIS PROTEIN PURH"/>
    <property type="match status" value="1"/>
</dbReference>
<dbReference type="InterPro" id="IPR036477">
    <property type="entry name" value="Formyl_transf_N_sf"/>
</dbReference>
<accession>A0A2H4PZ59</accession>
<dbReference type="GO" id="GO:0006189">
    <property type="term" value="P:'de novo' IMP biosynthetic process"/>
    <property type="evidence" value="ECO:0007669"/>
    <property type="project" value="UniProtKB-UniPathway"/>
</dbReference>
<dbReference type="PROSITE" id="PS00373">
    <property type="entry name" value="GART"/>
    <property type="match status" value="1"/>
</dbReference>
<dbReference type="NCBIfam" id="NF002049">
    <property type="entry name" value="PRK00881.1"/>
    <property type="match status" value="1"/>
</dbReference>
<comment type="pathway">
    <text evidence="1">Purine metabolism; IMP biosynthesis via de novo pathway; N(2)-formyl-N(1)-(5-phospho-D-ribosyl)glycinamide from N(1)-(5-phospho-D-ribosyl)glycinamide (10-formyl THF route): step 1/1.</text>
</comment>
<reference evidence="8 9" key="1">
    <citation type="submission" date="2016-10" db="EMBL/GenBank/DDBJ databases">
        <authorList>
            <person name="de Groot N.N."/>
        </authorList>
    </citation>
    <scope>NUCLEOTIDE SEQUENCE [LARGE SCALE GENOMIC DNA]</scope>
    <source>
        <strain evidence="8 9">DSM 22187</strain>
    </source>
</reference>
<evidence type="ECO:0000256" key="4">
    <source>
        <dbReference type="ARBA" id="ARBA00022755"/>
    </source>
</evidence>
<evidence type="ECO:0000259" key="7">
    <source>
        <dbReference type="Pfam" id="PF00551"/>
    </source>
</evidence>
<dbReference type="Pfam" id="PF01808">
    <property type="entry name" value="AICARFT_IMPCHas"/>
    <property type="match status" value="1"/>
</dbReference>
<dbReference type="SUPFAM" id="SSF53927">
    <property type="entry name" value="Cytidine deaminase-like"/>
    <property type="match status" value="1"/>
</dbReference>
<gene>
    <name evidence="8" type="ORF">SAMN05444271_11174</name>
</gene>
<dbReference type="Gene3D" id="3.40.140.20">
    <property type="match status" value="2"/>
</dbReference>
<keyword evidence="9" id="KW-1185">Reference proteome</keyword>
<dbReference type="CDD" id="cd08645">
    <property type="entry name" value="FMT_core_GART"/>
    <property type="match status" value="1"/>
</dbReference>
<sequence length="571" mass="61374">MSKATLSLVHIFQRSAVFSALSIHKHVQVAVDRNCFSVATGGSHMVKIAGLASNRGRNLLHIADRMPGGAELSIVLTNEDGAPVLEGASERGIPTEVVTRDEGESRESHEERILETLDSYDFDIVCLDGYMRVLTEAFVDNAPTTLNIHPSLLPAFPGMDAHEQVLDSGARMTGCTVHVVTEEVDAGPIVTQEAVPVYEDDETDDLKKRVLYDAEFTAYPRAIRWVAEDRVSVDTDAETVEIEGDTGGDFPQRRLVSDDLSNTLRYGENPHQDGAVYADGTCEEANVVSAPQLNEGAKALSYNNYNDADGALNLIKEFDEPAAAVIKHTNPAGCATADSLSEAYDKALRTDPKSAFGGVVALNRECDAETAEQVVDSFKEVVVAPGYTDAALDVLTDKKNLRVLDVGELGEISERLTEKPIVGGRLVQERDLASPSIEEFEVVTEREPTDAELKTMKFTWQTLKHVKSNGIVFASGTETVGLGVGQVSRVDAVELAGKKAGRDAEGKSAEGAVMGSDAFFPFPDGIEAAAEAGIEAVIQPGGSVNDEDVIEAADEHGMAMVFTGMRCFRHD</sequence>
<dbReference type="GO" id="GO:0004644">
    <property type="term" value="F:phosphoribosylglycinamide formyltransferase activity"/>
    <property type="evidence" value="ECO:0007669"/>
    <property type="project" value="UniProtKB-EC"/>
</dbReference>
<dbReference type="InterPro" id="IPR024051">
    <property type="entry name" value="AICAR_Tfase_dup_dom_sf"/>
</dbReference>
<dbReference type="NCBIfam" id="TIGR00639">
    <property type="entry name" value="PurN"/>
    <property type="match status" value="1"/>
</dbReference>
<dbReference type="GO" id="GO:0005829">
    <property type="term" value="C:cytosol"/>
    <property type="evidence" value="ECO:0007669"/>
    <property type="project" value="TreeGrafter"/>
</dbReference>
<proteinExistence type="inferred from homology"/>
<evidence type="ECO:0000256" key="3">
    <source>
        <dbReference type="ARBA" id="ARBA00022679"/>
    </source>
</evidence>
<evidence type="ECO:0000256" key="5">
    <source>
        <dbReference type="ARBA" id="ARBA00022801"/>
    </source>
</evidence>
<keyword evidence="6" id="KW-0511">Multifunctional enzyme</keyword>
<dbReference type="GO" id="GO:0003937">
    <property type="term" value="F:IMP cyclohydrolase activity"/>
    <property type="evidence" value="ECO:0007669"/>
    <property type="project" value="InterPro"/>
</dbReference>
<dbReference type="InterPro" id="IPR004607">
    <property type="entry name" value="GART"/>
</dbReference>
<evidence type="ECO:0000256" key="1">
    <source>
        <dbReference type="ARBA" id="ARBA00005054"/>
    </source>
</evidence>
<evidence type="ECO:0000313" key="9">
    <source>
        <dbReference type="Proteomes" id="UP000198888"/>
    </source>
</evidence>
<feature type="domain" description="Formyl transferase N-terminal" evidence="7">
    <location>
        <begin position="47"/>
        <end position="223"/>
    </location>
</feature>
<keyword evidence="5 8" id="KW-0378">Hydrolase</keyword>
<dbReference type="Pfam" id="PF00551">
    <property type="entry name" value="Formyl_trans_N"/>
    <property type="match status" value="1"/>
</dbReference>
<evidence type="ECO:0000256" key="6">
    <source>
        <dbReference type="ARBA" id="ARBA00023268"/>
    </source>
</evidence>
<dbReference type="GO" id="GO:0004643">
    <property type="term" value="F:phosphoribosylaminoimidazolecarboxamide formyltransferase activity"/>
    <property type="evidence" value="ECO:0007669"/>
    <property type="project" value="InterPro"/>
</dbReference>
<dbReference type="SMART" id="SM00798">
    <property type="entry name" value="AICARFT_IMPCHas"/>
    <property type="match status" value="1"/>
</dbReference>
<dbReference type="PANTHER" id="PTHR11692:SF0">
    <property type="entry name" value="BIFUNCTIONAL PURINE BIOSYNTHESIS PROTEIN ATIC"/>
    <property type="match status" value="1"/>
</dbReference>
<evidence type="ECO:0000313" key="8">
    <source>
        <dbReference type="EMBL" id="SEI91024.1"/>
    </source>
</evidence>
<dbReference type="KEGG" id="hae:halTADL_0571"/>
<dbReference type="FunFam" id="3.40.140.20:FF:000001">
    <property type="entry name" value="Bifunctional purine biosynthesis protein PurH"/>
    <property type="match status" value="1"/>
</dbReference>
<dbReference type="EMBL" id="FNYR01000011">
    <property type="protein sequence ID" value="SEI91024.1"/>
    <property type="molecule type" value="Genomic_DNA"/>
</dbReference>
<dbReference type="InterPro" id="IPR016193">
    <property type="entry name" value="Cytidine_deaminase-like"/>
</dbReference>
<organism evidence="8 9">
    <name type="scientific">Halohasta litchfieldiae</name>
    <dbReference type="NCBI Taxonomy" id="1073996"/>
    <lineage>
        <taxon>Archaea</taxon>
        <taxon>Methanobacteriati</taxon>
        <taxon>Methanobacteriota</taxon>
        <taxon>Stenosarchaea group</taxon>
        <taxon>Halobacteria</taxon>
        <taxon>Halobacteriales</taxon>
        <taxon>Haloferacaceae</taxon>
        <taxon>Halohasta</taxon>
    </lineage>
</organism>
<dbReference type="Gene3D" id="3.40.50.170">
    <property type="entry name" value="Formyl transferase, N-terminal domain"/>
    <property type="match status" value="1"/>
</dbReference>
<dbReference type="InterPro" id="IPR001555">
    <property type="entry name" value="GART_AS"/>
</dbReference>
<dbReference type="Proteomes" id="UP000198888">
    <property type="component" value="Unassembled WGS sequence"/>
</dbReference>
<accession>A0A1H6UK11</accession>
<keyword evidence="4" id="KW-0658">Purine biosynthesis</keyword>
<dbReference type="STRING" id="1073996.SAMN05444271_11174"/>
<dbReference type="UniPathway" id="UPA00074">
    <property type="reaction ID" value="UER00126"/>
</dbReference>
<dbReference type="EC" id="2.1.2.2" evidence="2"/>
<dbReference type="InterPro" id="IPR002695">
    <property type="entry name" value="PurH-like"/>
</dbReference>
<dbReference type="HAMAP" id="MF_01930">
    <property type="entry name" value="PurN"/>
    <property type="match status" value="1"/>
</dbReference>
<dbReference type="SUPFAM" id="SSF53328">
    <property type="entry name" value="Formyltransferase"/>
    <property type="match status" value="1"/>
</dbReference>
<evidence type="ECO:0000256" key="2">
    <source>
        <dbReference type="ARBA" id="ARBA00012254"/>
    </source>
</evidence>